<dbReference type="OrthoDB" id="3268409at2759"/>
<dbReference type="EMBL" id="KV425968">
    <property type="protein sequence ID" value="KZV94685.1"/>
    <property type="molecule type" value="Genomic_DNA"/>
</dbReference>
<dbReference type="AlphaFoldDB" id="A0A165JDD9"/>
<name>A0A165JDD9_EXIGL</name>
<feature type="compositionally biased region" description="Pro residues" evidence="1">
    <location>
        <begin position="8"/>
        <end position="21"/>
    </location>
</feature>
<feature type="region of interest" description="Disordered" evidence="1">
    <location>
        <begin position="823"/>
        <end position="843"/>
    </location>
</feature>
<proteinExistence type="predicted"/>
<evidence type="ECO:0000313" key="2">
    <source>
        <dbReference type="EMBL" id="KZV94685.1"/>
    </source>
</evidence>
<accession>A0A165JDD9</accession>
<gene>
    <name evidence="2" type="ORF">EXIGLDRAFT_822529</name>
</gene>
<sequence>MSSLPAPGSAPPVTLPQPPSGPAVVDLSQLVHNTLSGSTSAYSYSRSLAIPFHEDDKAAKRNVIHRKASAFALSTHAPGAIVEYPQTGSCAGQRIAHIFAVDPADFVDPRTSFQFSFDKKHGGHDDATCLLLANNDGSTVNCKHWHGECSSVKTCSFSPIASDAPPPRIDVVASFNDAEKQLFLKTFAFFCALLNRGCTFSPARADSDELGGQDTGSLDCEDYAAENDCIGSRTPARSRCSGSLRLFSNDSGKYFVSCSLRSAGSHGHFFLHGVEQYDVQYLRALFSGDNEAPLPWEQRAAQGGYGPLVPCNRVASASSQAYWSDWHRLPGQALERAEMVTHSNCTASCDMYTPYDLAACPFVAIVCTGPHSHPPPSPVKTPILVRRAFERLLRSLDWRIANITPRRLVLNPRFVYELRTLLGWTIYRDPQLSDLHPSLGNMDHASYLIGIVRQEVFPEGTGFNVTPPSASVHQMQRENALERSLRYVRAVESVQVNGKTFRFVLCMFPEQSRALQQAKRITADSAFKRVVGWKEFEIETWDDSSMRSITCARVFMDSLTADAYLLVLKRIYQTVLSDCDEPWQFSYLHGRGTDTSTTDQDNAEALAFGQFLQWITSNTLPPSSPFHSLTAYQHLAHVLTLCITHHKRNLQPFKTKVSAAVFDAMQSLASPEPLPDINATFTTIRSGGKAASDWLANKLSGDAWALRALYRPLSNIPLVKWRAAPRTTNGNEQAHHNVNLDGTRLSLLAGIMHGADFDRRLLESRRAVADSGVSTRYKVSDEFLRAERGLARHVRSSNKQLDAHDATITEHSEALKRVNEQMKSQAQTLTAAPTFSAQASSARKRLRELHDQLPAHEERLRKAGRSGSGSVSYDIASEPSFDLALLKTFTSSSSSALHSVWVSLSPATHAHCSPFALDPERCLWSPYR</sequence>
<keyword evidence="3" id="KW-1185">Reference proteome</keyword>
<dbReference type="InParanoid" id="A0A165JDD9"/>
<protein>
    <submittedName>
        <fullName evidence="2">Uncharacterized protein</fullName>
    </submittedName>
</protein>
<dbReference type="Proteomes" id="UP000077266">
    <property type="component" value="Unassembled WGS sequence"/>
</dbReference>
<feature type="region of interest" description="Disordered" evidence="1">
    <location>
        <begin position="1"/>
        <end position="21"/>
    </location>
</feature>
<evidence type="ECO:0000313" key="3">
    <source>
        <dbReference type="Proteomes" id="UP000077266"/>
    </source>
</evidence>
<feature type="compositionally biased region" description="Polar residues" evidence="1">
    <location>
        <begin position="823"/>
        <end position="841"/>
    </location>
</feature>
<organism evidence="2 3">
    <name type="scientific">Exidia glandulosa HHB12029</name>
    <dbReference type="NCBI Taxonomy" id="1314781"/>
    <lineage>
        <taxon>Eukaryota</taxon>
        <taxon>Fungi</taxon>
        <taxon>Dikarya</taxon>
        <taxon>Basidiomycota</taxon>
        <taxon>Agaricomycotina</taxon>
        <taxon>Agaricomycetes</taxon>
        <taxon>Auriculariales</taxon>
        <taxon>Exidiaceae</taxon>
        <taxon>Exidia</taxon>
    </lineage>
</organism>
<reference evidence="2 3" key="1">
    <citation type="journal article" date="2016" name="Mol. Biol. Evol.">
        <title>Comparative Genomics of Early-Diverging Mushroom-Forming Fungi Provides Insights into the Origins of Lignocellulose Decay Capabilities.</title>
        <authorList>
            <person name="Nagy L.G."/>
            <person name="Riley R."/>
            <person name="Tritt A."/>
            <person name="Adam C."/>
            <person name="Daum C."/>
            <person name="Floudas D."/>
            <person name="Sun H."/>
            <person name="Yadav J.S."/>
            <person name="Pangilinan J."/>
            <person name="Larsson K.H."/>
            <person name="Matsuura K."/>
            <person name="Barry K."/>
            <person name="Labutti K."/>
            <person name="Kuo R."/>
            <person name="Ohm R.A."/>
            <person name="Bhattacharya S.S."/>
            <person name="Shirouzu T."/>
            <person name="Yoshinaga Y."/>
            <person name="Martin F.M."/>
            <person name="Grigoriev I.V."/>
            <person name="Hibbett D.S."/>
        </authorList>
    </citation>
    <scope>NUCLEOTIDE SEQUENCE [LARGE SCALE GENOMIC DNA]</scope>
    <source>
        <strain evidence="2 3">HHB12029</strain>
    </source>
</reference>
<evidence type="ECO:0000256" key="1">
    <source>
        <dbReference type="SAM" id="MobiDB-lite"/>
    </source>
</evidence>